<dbReference type="Gene3D" id="3.40.50.720">
    <property type="entry name" value="NAD(P)-binding Rossmann-like Domain"/>
    <property type="match status" value="2"/>
</dbReference>
<dbReference type="Pfam" id="PF00389">
    <property type="entry name" value="2-Hacid_dh"/>
    <property type="match status" value="1"/>
</dbReference>
<dbReference type="GO" id="GO:0051287">
    <property type="term" value="F:NAD binding"/>
    <property type="evidence" value="ECO:0007669"/>
    <property type="project" value="InterPro"/>
</dbReference>
<dbReference type="AlphaFoldDB" id="A0A4R6XAW8"/>
<evidence type="ECO:0000313" key="7">
    <source>
        <dbReference type="EMBL" id="TDR15199.1"/>
    </source>
</evidence>
<name>A0A4R6XAW8_9GAMM</name>
<reference evidence="7 8" key="1">
    <citation type="submission" date="2019-03" db="EMBL/GenBank/DDBJ databases">
        <title>Genomic Encyclopedia of Type Strains, Phase IV (KMG-IV): sequencing the most valuable type-strain genomes for metagenomic binning, comparative biology and taxonomic classification.</title>
        <authorList>
            <person name="Goeker M."/>
        </authorList>
    </citation>
    <scope>NUCLEOTIDE SEQUENCE [LARGE SCALE GENOMIC DNA]</scope>
    <source>
        <strain evidence="7 8">DSM 5604</strain>
    </source>
</reference>
<evidence type="ECO:0000256" key="1">
    <source>
        <dbReference type="ARBA" id="ARBA00005854"/>
    </source>
</evidence>
<accession>A0A4R6XAW8</accession>
<evidence type="ECO:0000256" key="3">
    <source>
        <dbReference type="ARBA" id="ARBA00023027"/>
    </source>
</evidence>
<dbReference type="InterPro" id="IPR050857">
    <property type="entry name" value="D-2-hydroxyacid_DH"/>
</dbReference>
<keyword evidence="2 4" id="KW-0560">Oxidoreductase</keyword>
<dbReference type="InterPro" id="IPR006140">
    <property type="entry name" value="D-isomer_DH_NAD-bd"/>
</dbReference>
<dbReference type="OrthoDB" id="9805416at2"/>
<evidence type="ECO:0000259" key="6">
    <source>
        <dbReference type="Pfam" id="PF02826"/>
    </source>
</evidence>
<comment type="similarity">
    <text evidence="1 4">Belongs to the D-isomer specific 2-hydroxyacid dehydrogenase family.</text>
</comment>
<dbReference type="RefSeq" id="WP_133559828.1">
    <property type="nucleotide sequence ID" value="NZ_SNZA01000001.1"/>
</dbReference>
<keyword evidence="3" id="KW-0520">NAD</keyword>
<dbReference type="InterPro" id="IPR036291">
    <property type="entry name" value="NAD(P)-bd_dom_sf"/>
</dbReference>
<feature type="domain" description="D-isomer specific 2-hydroxyacid dehydrogenase catalytic" evidence="5">
    <location>
        <begin position="17"/>
        <end position="310"/>
    </location>
</feature>
<dbReference type="GO" id="GO:0016616">
    <property type="term" value="F:oxidoreductase activity, acting on the CH-OH group of donors, NAD or NADP as acceptor"/>
    <property type="evidence" value="ECO:0007669"/>
    <property type="project" value="InterPro"/>
</dbReference>
<dbReference type="Proteomes" id="UP000295729">
    <property type="component" value="Unassembled WGS sequence"/>
</dbReference>
<evidence type="ECO:0000256" key="2">
    <source>
        <dbReference type="ARBA" id="ARBA00023002"/>
    </source>
</evidence>
<dbReference type="CDD" id="cd12169">
    <property type="entry name" value="PGDH_like_1"/>
    <property type="match status" value="1"/>
</dbReference>
<protein>
    <submittedName>
        <fullName evidence="7">D-3-phosphoglycerate dehydrogenase</fullName>
    </submittedName>
</protein>
<dbReference type="PANTHER" id="PTHR42789">
    <property type="entry name" value="D-ISOMER SPECIFIC 2-HYDROXYACID DEHYDROGENASE FAMILY PROTEIN (AFU_ORTHOLOGUE AFUA_6G10090)"/>
    <property type="match status" value="1"/>
</dbReference>
<organism evidence="7 8">
    <name type="scientific">Marinomonas communis</name>
    <dbReference type="NCBI Taxonomy" id="28254"/>
    <lineage>
        <taxon>Bacteria</taxon>
        <taxon>Pseudomonadati</taxon>
        <taxon>Pseudomonadota</taxon>
        <taxon>Gammaproteobacteria</taxon>
        <taxon>Oceanospirillales</taxon>
        <taxon>Oceanospirillaceae</taxon>
        <taxon>Marinomonas</taxon>
    </lineage>
</organism>
<sequence length="315" mass="35481">MKIAILDDYQNVVQDLECFDLLGDHEVKVLNQTYSESKLAEKLADVEALVLIRERTHITESLLKKLPKLKVISQTGKVSNHIDVTLCQRYGVQVLEGVGSPVAPSELTWALLMSAIRHIPSYSDNLRENIWQSSGNMGLGRTLNGLTLGIWGYGKIGKRIAQYAKVFDMQVLVWGSQSSRDQAVLDGFTVAESKQDFFTQADVITLHLRLNEATKNCVTANDLVLMKDNALFVNTSRSELVEKNALFEALRHHPKRQAAIDVFDHEPASLEQEPLLTLENVTATPHIGYVEKNSYELYFRTAFENLVNWHTAQDQ</sequence>
<comment type="caution">
    <text evidence="7">The sequence shown here is derived from an EMBL/GenBank/DDBJ whole genome shotgun (WGS) entry which is preliminary data.</text>
</comment>
<dbReference type="SUPFAM" id="SSF52283">
    <property type="entry name" value="Formate/glycerate dehydrogenase catalytic domain-like"/>
    <property type="match status" value="1"/>
</dbReference>
<evidence type="ECO:0000313" key="8">
    <source>
        <dbReference type="Proteomes" id="UP000295729"/>
    </source>
</evidence>
<dbReference type="SUPFAM" id="SSF51735">
    <property type="entry name" value="NAD(P)-binding Rossmann-fold domains"/>
    <property type="match status" value="1"/>
</dbReference>
<evidence type="ECO:0000256" key="4">
    <source>
        <dbReference type="RuleBase" id="RU003719"/>
    </source>
</evidence>
<dbReference type="EMBL" id="SNZA01000001">
    <property type="protein sequence ID" value="TDR15199.1"/>
    <property type="molecule type" value="Genomic_DNA"/>
</dbReference>
<dbReference type="PANTHER" id="PTHR42789:SF1">
    <property type="entry name" value="D-ISOMER SPECIFIC 2-HYDROXYACID DEHYDROGENASE FAMILY PROTEIN (AFU_ORTHOLOGUE AFUA_6G10090)"/>
    <property type="match status" value="1"/>
</dbReference>
<evidence type="ECO:0000259" key="5">
    <source>
        <dbReference type="Pfam" id="PF00389"/>
    </source>
</evidence>
<dbReference type="InterPro" id="IPR006139">
    <property type="entry name" value="D-isomer_2_OHA_DH_cat_dom"/>
</dbReference>
<keyword evidence="8" id="KW-1185">Reference proteome</keyword>
<feature type="domain" description="D-isomer specific 2-hydroxyacid dehydrogenase NAD-binding" evidence="6">
    <location>
        <begin position="110"/>
        <end position="288"/>
    </location>
</feature>
<proteinExistence type="inferred from homology"/>
<gene>
    <name evidence="7" type="ORF">C8D85_0553</name>
</gene>
<dbReference type="Pfam" id="PF02826">
    <property type="entry name" value="2-Hacid_dh_C"/>
    <property type="match status" value="1"/>
</dbReference>